<gene>
    <name evidence="1" type="ORF">DQX05_22040</name>
</gene>
<organism evidence="1 2">
    <name type="scientific">Paenibacillus thiaminolyticus</name>
    <name type="common">Bacillus thiaminolyticus</name>
    <dbReference type="NCBI Taxonomy" id="49283"/>
    <lineage>
        <taxon>Bacteria</taxon>
        <taxon>Bacillati</taxon>
        <taxon>Bacillota</taxon>
        <taxon>Bacilli</taxon>
        <taxon>Bacillales</taxon>
        <taxon>Paenibacillaceae</taxon>
        <taxon>Paenibacillus</taxon>
    </lineage>
</organism>
<evidence type="ECO:0000313" key="2">
    <source>
        <dbReference type="Proteomes" id="UP000266177"/>
    </source>
</evidence>
<dbReference type="Proteomes" id="UP000266177">
    <property type="component" value="Unassembled WGS sequence"/>
</dbReference>
<evidence type="ECO:0000313" key="1">
    <source>
        <dbReference type="EMBL" id="RJG21382.1"/>
    </source>
</evidence>
<comment type="caution">
    <text evidence="1">The sequence shown here is derived from an EMBL/GenBank/DDBJ whole genome shotgun (WGS) entry which is preliminary data.</text>
</comment>
<sequence length="126" mass="13829">MIRKGVRLMFGFGVGVCKVCGCIEEHACVTENGPCSWANEDEDLCSACVPVVDFYPQMHFYQCSSCKITFGIDARLEEQSSANCPICLSDVDINDAGSGYVSLTRIPLEQVDHQEDIIGEHEDEAS</sequence>
<dbReference type="AlphaFoldDB" id="A0A3A3GF59"/>
<dbReference type="EMBL" id="QYZD01000025">
    <property type="protein sequence ID" value="RJG21382.1"/>
    <property type="molecule type" value="Genomic_DNA"/>
</dbReference>
<name>A0A3A3GF59_PANTH</name>
<protein>
    <submittedName>
        <fullName evidence="1">Uncharacterized protein</fullName>
    </submittedName>
</protein>
<proteinExistence type="predicted"/>
<reference evidence="1 2" key="1">
    <citation type="submission" date="2018-09" db="EMBL/GenBank/DDBJ databases">
        <title>Paenibacillus SK2017-BO5.</title>
        <authorList>
            <person name="Piskunova J.V."/>
            <person name="Dubiley S.A."/>
            <person name="Severinov K.V."/>
        </authorList>
    </citation>
    <scope>NUCLEOTIDE SEQUENCE [LARGE SCALE GENOMIC DNA]</scope>
    <source>
        <strain evidence="1 2">BO5</strain>
    </source>
</reference>
<accession>A0A3A3GF59</accession>